<gene>
    <name evidence="1" type="primary">Histone 4</name>
</gene>
<accession>A0A0S4KNA8</accession>
<feature type="non-terminal residue" evidence="1">
    <location>
        <position position="44"/>
    </location>
</feature>
<reference evidence="1" key="1">
    <citation type="submission" date="2015-09" db="EMBL/GenBank/DDBJ databases">
        <title>Macroevolution of hyperdiverse flightless beetles reflects the complex geological history of the Sunda Arc.</title>
        <authorList>
            <person name="Taenzler R."/>
            <person name="Van Dam M.H."/>
            <person name="Toussaint E.F.A."/>
            <person name="Suhardjono Y.R."/>
            <person name="Balke M."/>
            <person name="Riedel A."/>
        </authorList>
    </citation>
    <scope>NUCLEOTIDE SEQUENCE</scope>
    <source>
        <strain evidence="1">ARC3588</strain>
    </source>
</reference>
<dbReference type="AlphaFoldDB" id="A0A0S4KNA8"/>
<organism evidence="1">
    <name type="scientific">Trigonopterus tepalensis</name>
    <dbReference type="NCBI Taxonomy" id="1718778"/>
    <lineage>
        <taxon>Eukaryota</taxon>
        <taxon>Metazoa</taxon>
        <taxon>Ecdysozoa</taxon>
        <taxon>Arthropoda</taxon>
        <taxon>Hexapoda</taxon>
        <taxon>Insecta</taxon>
        <taxon>Pterygota</taxon>
        <taxon>Neoptera</taxon>
        <taxon>Endopterygota</taxon>
        <taxon>Coleoptera</taxon>
        <taxon>Polyphaga</taxon>
        <taxon>Cucujiformia</taxon>
        <taxon>Curculionidae</taxon>
        <taxon>Cryptorhynchinae</taxon>
        <taxon>Trigonopterus</taxon>
    </lineage>
</organism>
<protein>
    <submittedName>
        <fullName evidence="1">Histone 4</fullName>
    </submittedName>
</protein>
<name>A0A0S4KNA8_9CUCU</name>
<evidence type="ECO:0000313" key="1">
    <source>
        <dbReference type="EMBL" id="CUM44845.1"/>
    </source>
</evidence>
<sequence length="44" mass="5015">NVFQENFEDTSSFFVYQTGYSFNATASRQSSNCGLRDPLYVVPQ</sequence>
<proteinExistence type="predicted"/>
<dbReference type="EMBL" id="LN884928">
    <property type="protein sequence ID" value="CUM44845.1"/>
    <property type="molecule type" value="Genomic_DNA"/>
</dbReference>
<feature type="non-terminal residue" evidence="1">
    <location>
        <position position="1"/>
    </location>
</feature>